<evidence type="ECO:0000313" key="3">
    <source>
        <dbReference type="EMBL" id="KAF2077681.1"/>
    </source>
</evidence>
<dbReference type="PANTHER" id="PTHR34078:SF3">
    <property type="entry name" value="TRANSMEMBRANE PROTEIN"/>
    <property type="match status" value="1"/>
</dbReference>
<proteinExistence type="predicted"/>
<sequence>MVYENQQPQPQQIQDTPQQVYYPPGYMPYIPPNNTDQRGNWQQPTSQSHIEYPAQAQYPQFQQQYAPQQVVYAPQPVSYPPPVTATPQKSGDDSEHLIGSVLIFIFGWMFFIPWVFGFLYIRSRNITAKILAIISIVMFFLTLMVLILILPIIFAVGSKHDSNDW</sequence>
<accession>A0A8J4Q9W1</accession>
<comment type="caution">
    <text evidence="3">The sequence shown here is derived from an EMBL/GenBank/DDBJ whole genome shotgun (WGS) entry which is preliminary data.</text>
</comment>
<feature type="transmembrane region" description="Helical" evidence="2">
    <location>
        <begin position="130"/>
        <end position="156"/>
    </location>
</feature>
<protein>
    <submittedName>
        <fullName evidence="3">Uncharacterized protein</fullName>
    </submittedName>
</protein>
<dbReference type="Proteomes" id="UP000695562">
    <property type="component" value="Unassembled WGS sequence"/>
</dbReference>
<keyword evidence="4" id="KW-1185">Reference proteome</keyword>
<name>A0A8J4Q9W1_9MYCE</name>
<feature type="region of interest" description="Disordered" evidence="1">
    <location>
        <begin position="1"/>
        <end position="47"/>
    </location>
</feature>
<evidence type="ECO:0000313" key="4">
    <source>
        <dbReference type="Proteomes" id="UP000695562"/>
    </source>
</evidence>
<dbReference type="AlphaFoldDB" id="A0A8J4Q9W1"/>
<reference evidence="3" key="1">
    <citation type="submission" date="2020-01" db="EMBL/GenBank/DDBJ databases">
        <title>Development of genomics and gene disruption for Polysphondylium violaceum indicates a role for the polyketide synthase stlB in stalk morphogenesis.</title>
        <authorList>
            <person name="Narita B."/>
            <person name="Kawabe Y."/>
            <person name="Kin K."/>
            <person name="Saito T."/>
            <person name="Gibbs R."/>
            <person name="Kuspa A."/>
            <person name="Muzny D."/>
            <person name="Queller D."/>
            <person name="Richards S."/>
            <person name="Strassman J."/>
            <person name="Sucgang R."/>
            <person name="Worley K."/>
            <person name="Schaap P."/>
        </authorList>
    </citation>
    <scope>NUCLEOTIDE SEQUENCE</scope>
    <source>
        <strain evidence="3">QSvi11</strain>
    </source>
</reference>
<keyword evidence="2" id="KW-0812">Transmembrane</keyword>
<evidence type="ECO:0000256" key="1">
    <source>
        <dbReference type="SAM" id="MobiDB-lite"/>
    </source>
</evidence>
<keyword evidence="2" id="KW-1133">Transmembrane helix</keyword>
<feature type="compositionally biased region" description="Polar residues" evidence="1">
    <location>
        <begin position="33"/>
        <end position="47"/>
    </location>
</feature>
<dbReference type="EMBL" id="AJWJ01000022">
    <property type="protein sequence ID" value="KAF2077681.1"/>
    <property type="molecule type" value="Genomic_DNA"/>
</dbReference>
<feature type="transmembrane region" description="Helical" evidence="2">
    <location>
        <begin position="97"/>
        <end position="121"/>
    </location>
</feature>
<keyword evidence="2" id="KW-0472">Membrane</keyword>
<organism evidence="3 4">
    <name type="scientific">Polysphondylium violaceum</name>
    <dbReference type="NCBI Taxonomy" id="133409"/>
    <lineage>
        <taxon>Eukaryota</taxon>
        <taxon>Amoebozoa</taxon>
        <taxon>Evosea</taxon>
        <taxon>Eumycetozoa</taxon>
        <taxon>Dictyostelia</taxon>
        <taxon>Dictyosteliales</taxon>
        <taxon>Dictyosteliaceae</taxon>
        <taxon>Polysphondylium</taxon>
    </lineage>
</organism>
<gene>
    <name evidence="3" type="ORF">CYY_000997</name>
</gene>
<evidence type="ECO:0000256" key="2">
    <source>
        <dbReference type="SAM" id="Phobius"/>
    </source>
</evidence>
<dbReference type="PANTHER" id="PTHR34078">
    <property type="entry name" value="EXPRESSED PROTEIN"/>
    <property type="match status" value="1"/>
</dbReference>
<feature type="compositionally biased region" description="Low complexity" evidence="1">
    <location>
        <begin position="1"/>
        <end position="24"/>
    </location>
</feature>